<dbReference type="InterPro" id="IPR002075">
    <property type="entry name" value="NTF2_dom"/>
</dbReference>
<comment type="subcellular location">
    <subcellularLocation>
        <location evidence="1">Cytoplasm</location>
    </subcellularLocation>
    <subcellularLocation>
        <location evidence="1">Nucleus</location>
    </subcellularLocation>
</comment>
<dbReference type="InterPro" id="IPR018222">
    <property type="entry name" value="Nuclear_transport_factor_2_euk"/>
</dbReference>
<evidence type="ECO:0000313" key="3">
    <source>
        <dbReference type="EMBL" id="CAL4126412.1"/>
    </source>
</evidence>
<accession>A0AAV2RNA8</accession>
<feature type="non-terminal residue" evidence="3">
    <location>
        <position position="131"/>
    </location>
</feature>
<comment type="caution">
    <text evidence="3">The sequence shown here is derived from an EMBL/GenBank/DDBJ whole genome shotgun (WGS) entry which is preliminary data.</text>
</comment>
<dbReference type="Gene3D" id="3.10.450.50">
    <property type="match status" value="1"/>
</dbReference>
<dbReference type="EMBL" id="CAXKWB010024634">
    <property type="protein sequence ID" value="CAL4126412.1"/>
    <property type="molecule type" value="Genomic_DNA"/>
</dbReference>
<evidence type="ECO:0000313" key="4">
    <source>
        <dbReference type="Proteomes" id="UP001497623"/>
    </source>
</evidence>
<sequence length="131" mass="15166">MAALNPAYQQIGETFAKQYYAIFDGPRENREKLGVFYHNELSLLSFEGVQIQGAINIIEKIKTNVQKNEKNVTTPTGILMIFEYKSMLFLLGPLRMDEDPVHGYCHTFVLKPLDNNFFIQHDSFRLVIHNQ</sequence>
<keyword evidence="1" id="KW-0539">Nucleus</keyword>
<dbReference type="CDD" id="cd00780">
    <property type="entry name" value="NTF2"/>
    <property type="match status" value="1"/>
</dbReference>
<dbReference type="GO" id="GO:0005737">
    <property type="term" value="C:cytoplasm"/>
    <property type="evidence" value="ECO:0007669"/>
    <property type="project" value="UniProtKB-SubCell"/>
</dbReference>
<feature type="domain" description="NTF2" evidence="2">
    <location>
        <begin position="11"/>
        <end position="126"/>
    </location>
</feature>
<dbReference type="GO" id="GO:0005634">
    <property type="term" value="C:nucleus"/>
    <property type="evidence" value="ECO:0007669"/>
    <property type="project" value="UniProtKB-SubCell"/>
</dbReference>
<proteinExistence type="predicted"/>
<dbReference type="PANTHER" id="PTHR12612">
    <property type="entry name" value="NUCLEAR TRANSPORT FACTOR 2"/>
    <property type="match status" value="1"/>
</dbReference>
<dbReference type="Pfam" id="PF02136">
    <property type="entry name" value="NTF2"/>
    <property type="match status" value="1"/>
</dbReference>
<name>A0AAV2RNA8_MEGNR</name>
<dbReference type="PROSITE" id="PS50177">
    <property type="entry name" value="NTF2_DOMAIN"/>
    <property type="match status" value="1"/>
</dbReference>
<dbReference type="SUPFAM" id="SSF54427">
    <property type="entry name" value="NTF2-like"/>
    <property type="match status" value="1"/>
</dbReference>
<evidence type="ECO:0000259" key="2">
    <source>
        <dbReference type="PROSITE" id="PS50177"/>
    </source>
</evidence>
<comment type="function">
    <text evidence="1">Has a role in nuclear-cytoplasmic transport of proteins and mRNAs.</text>
</comment>
<dbReference type="InterPro" id="IPR045875">
    <property type="entry name" value="NTF2"/>
</dbReference>
<keyword evidence="4" id="KW-1185">Reference proteome</keyword>
<dbReference type="AlphaFoldDB" id="A0AAV2RNA8"/>
<keyword evidence="1" id="KW-0653">Protein transport</keyword>
<dbReference type="InterPro" id="IPR032710">
    <property type="entry name" value="NTF2-like_dom_sf"/>
</dbReference>
<organism evidence="3 4">
    <name type="scientific">Meganyctiphanes norvegica</name>
    <name type="common">Northern krill</name>
    <name type="synonym">Thysanopoda norvegica</name>
    <dbReference type="NCBI Taxonomy" id="48144"/>
    <lineage>
        <taxon>Eukaryota</taxon>
        <taxon>Metazoa</taxon>
        <taxon>Ecdysozoa</taxon>
        <taxon>Arthropoda</taxon>
        <taxon>Crustacea</taxon>
        <taxon>Multicrustacea</taxon>
        <taxon>Malacostraca</taxon>
        <taxon>Eumalacostraca</taxon>
        <taxon>Eucarida</taxon>
        <taxon>Euphausiacea</taxon>
        <taxon>Euphausiidae</taxon>
        <taxon>Meganyctiphanes</taxon>
    </lineage>
</organism>
<reference evidence="3 4" key="1">
    <citation type="submission" date="2024-05" db="EMBL/GenBank/DDBJ databases">
        <authorList>
            <person name="Wallberg A."/>
        </authorList>
    </citation>
    <scope>NUCLEOTIDE SEQUENCE [LARGE SCALE GENOMIC DNA]</scope>
</reference>
<dbReference type="Proteomes" id="UP001497623">
    <property type="component" value="Unassembled WGS sequence"/>
</dbReference>
<keyword evidence="1" id="KW-0813">Transport</keyword>
<gene>
    <name evidence="3" type="ORF">MNOR_LOCUS25594</name>
</gene>
<evidence type="ECO:0000256" key="1">
    <source>
        <dbReference type="RuleBase" id="RU369002"/>
    </source>
</evidence>
<dbReference type="GO" id="GO:0051028">
    <property type="term" value="P:mRNA transport"/>
    <property type="evidence" value="ECO:0007669"/>
    <property type="project" value="UniProtKB-UniRule"/>
</dbReference>
<protein>
    <recommendedName>
        <fullName evidence="1">NTF2-related export protein</fullName>
    </recommendedName>
</protein>
<keyword evidence="1" id="KW-0963">Cytoplasm</keyword>
<dbReference type="GO" id="GO:0015031">
    <property type="term" value="P:protein transport"/>
    <property type="evidence" value="ECO:0007669"/>
    <property type="project" value="UniProtKB-KW"/>
</dbReference>
<dbReference type="GO" id="GO:0006913">
    <property type="term" value="P:nucleocytoplasmic transport"/>
    <property type="evidence" value="ECO:0007669"/>
    <property type="project" value="UniProtKB-UniRule"/>
</dbReference>